<name>A0ABN2ZFX8_9ACTN</name>
<keyword evidence="3" id="KW-1133">Transmembrane helix</keyword>
<dbReference type="EMBL" id="BAAANT010000012">
    <property type="protein sequence ID" value="GAA2141615.1"/>
    <property type="molecule type" value="Genomic_DNA"/>
</dbReference>
<keyword evidence="3" id="KW-0812">Transmembrane</keyword>
<evidence type="ECO:0000259" key="4">
    <source>
        <dbReference type="Pfam" id="PF10145"/>
    </source>
</evidence>
<feature type="transmembrane region" description="Helical" evidence="3">
    <location>
        <begin position="633"/>
        <end position="651"/>
    </location>
</feature>
<keyword evidence="6" id="KW-1185">Reference proteome</keyword>
<accession>A0ABN2ZFX8</accession>
<feature type="transmembrane region" description="Helical" evidence="3">
    <location>
        <begin position="385"/>
        <end position="404"/>
    </location>
</feature>
<keyword evidence="1" id="KW-1188">Viral release from host cell</keyword>
<feature type="compositionally biased region" description="Low complexity" evidence="2">
    <location>
        <begin position="921"/>
        <end position="942"/>
    </location>
</feature>
<evidence type="ECO:0000313" key="6">
    <source>
        <dbReference type="Proteomes" id="UP001422759"/>
    </source>
</evidence>
<feature type="region of interest" description="Disordered" evidence="2">
    <location>
        <begin position="919"/>
        <end position="943"/>
    </location>
</feature>
<sequence length="975" mass="99325">MAKAVVLTFIGETSSLDKALQQVGVKTGLLETKLAALGRFSDGMVKVGKSLSTYITLPVAGAAFAALKLGTDFDASMHKLVGLGGLPAAQIAGLEQRVLALGRAVPIGPTALADALYPLVSGGMQASAALDVLDASAKASASGLGDLPTITDLVAGAVNNYGIKNLSAADAVDELTNAVRLGKMEPAALAGAYGKVLPLAANLHVSFGEVSAALASMSHQSIDTAEGSTALRAIFTALIRPSAGVNKELKAVGLSAAGLREELANKGLLATMQTMSKATGGNVDKLAHLIPNVRGLTGYLSMMGPNGEQTVKIFKEMSGSAGATDAAFAEAGKSAKFKFALALNDLKTAGIQLGLTLLPEAEKIAGAIGRWAERFAALNPHTRTAIVQAAGLAAAVGPLVLVVGKLGKGFTAMAKHPVVTVLVLLVQAFILAYTHSAKFRAEVHHLGKELSDAVSWTDKHRAAIKALVGTIAMLGATAAVGRMAGAFTALGAGVGRIPGIAAKTGTVLARVGPLASAGMSTARLAAMNAQLAVGLLGTRARAMGATLSGAASGAGRVMKLLGGETSRVGMSLASATGNAYRFATAQTATAVSSARQTTVLAAQRAATLASAAAEKVVTAAQWLWNAAMDANPVGLVIIAVAALVAGFIYAYTHVKWFRDAMDVFGRFCREDFAKVWPYLKVQLLAFWQFFEAEVKIVFAIVQGVFRVGLDLITGKWGKAWSDAQDMFLRIWGALEGLASGAVGKVGRAIIDGVSDAGSWLVNAGTAVVDGLVSGIERKADAAVEKVKDLGSSMVSGLKGMLDIHSPSRVMATIGGHIGDGLVVGVASKHQKIRETAEKTARIMATAMAKVTIVPPLLGTAPTGARSFGTVAHLTSDLARLSRLGASPALLMQVAGAGTVQDTALTDRLLAALRSPGGAGRSPAWSAAAQPAAGTTPAGLASGQPGDVSITVNAQTNANPRDIAYSVAWALKTGAR</sequence>
<comment type="caution">
    <text evidence="5">The sequence shown here is derived from an EMBL/GenBank/DDBJ whole genome shotgun (WGS) entry which is preliminary data.</text>
</comment>
<feature type="domain" description="Phage tail tape measure protein" evidence="4">
    <location>
        <begin position="96"/>
        <end position="282"/>
    </location>
</feature>
<dbReference type="PANTHER" id="PTHR37813">
    <property type="entry name" value="FELS-2 PROPHAGE PROTEIN"/>
    <property type="match status" value="1"/>
</dbReference>
<keyword evidence="3" id="KW-0472">Membrane</keyword>
<dbReference type="Proteomes" id="UP001422759">
    <property type="component" value="Unassembled WGS sequence"/>
</dbReference>
<dbReference type="PANTHER" id="PTHR37813:SF1">
    <property type="entry name" value="FELS-2 PROPHAGE PROTEIN"/>
    <property type="match status" value="1"/>
</dbReference>
<protein>
    <recommendedName>
        <fullName evidence="4">Phage tail tape measure protein domain-containing protein</fullName>
    </recommendedName>
</protein>
<evidence type="ECO:0000256" key="1">
    <source>
        <dbReference type="ARBA" id="ARBA00022612"/>
    </source>
</evidence>
<reference evidence="5 6" key="1">
    <citation type="journal article" date="2019" name="Int. J. Syst. Evol. Microbiol.">
        <title>The Global Catalogue of Microorganisms (GCM) 10K type strain sequencing project: providing services to taxonomists for standard genome sequencing and annotation.</title>
        <authorList>
            <consortium name="The Broad Institute Genomics Platform"/>
            <consortium name="The Broad Institute Genome Sequencing Center for Infectious Disease"/>
            <person name="Wu L."/>
            <person name="Ma J."/>
        </authorList>
    </citation>
    <scope>NUCLEOTIDE SEQUENCE [LARGE SCALE GENOMIC DNA]</scope>
    <source>
        <strain evidence="5 6">JCM 14560</strain>
    </source>
</reference>
<dbReference type="RefSeq" id="WP_344464219.1">
    <property type="nucleotide sequence ID" value="NZ_BAAANT010000012.1"/>
</dbReference>
<proteinExistence type="predicted"/>
<evidence type="ECO:0000256" key="3">
    <source>
        <dbReference type="SAM" id="Phobius"/>
    </source>
</evidence>
<dbReference type="Pfam" id="PF10145">
    <property type="entry name" value="PhageMin_Tail"/>
    <property type="match status" value="1"/>
</dbReference>
<gene>
    <name evidence="5" type="ORF">GCM10009760_25970</name>
</gene>
<evidence type="ECO:0000313" key="5">
    <source>
        <dbReference type="EMBL" id="GAA2141615.1"/>
    </source>
</evidence>
<organism evidence="5 6">
    <name type="scientific">Kitasatospora kazusensis</name>
    <dbReference type="NCBI Taxonomy" id="407974"/>
    <lineage>
        <taxon>Bacteria</taxon>
        <taxon>Bacillati</taxon>
        <taxon>Actinomycetota</taxon>
        <taxon>Actinomycetes</taxon>
        <taxon>Kitasatosporales</taxon>
        <taxon>Streptomycetaceae</taxon>
        <taxon>Kitasatospora</taxon>
    </lineage>
</organism>
<dbReference type="NCBIfam" id="TIGR01760">
    <property type="entry name" value="tape_meas_TP901"/>
    <property type="match status" value="1"/>
</dbReference>
<dbReference type="InterPro" id="IPR010090">
    <property type="entry name" value="Phage_tape_meas"/>
</dbReference>
<feature type="transmembrane region" description="Helical" evidence="3">
    <location>
        <begin position="416"/>
        <end position="434"/>
    </location>
</feature>
<evidence type="ECO:0000256" key="2">
    <source>
        <dbReference type="SAM" id="MobiDB-lite"/>
    </source>
</evidence>